<feature type="transmembrane region" description="Helical" evidence="1">
    <location>
        <begin position="12"/>
        <end position="32"/>
    </location>
</feature>
<dbReference type="Proteomes" id="UP000514713">
    <property type="component" value="Chromosome"/>
</dbReference>
<dbReference type="AlphaFoldDB" id="A0A7D7QKK5"/>
<protein>
    <submittedName>
        <fullName evidence="2">Uncharacterized protein</fullName>
    </submittedName>
</protein>
<dbReference type="RefSeq" id="WP_181930515.1">
    <property type="nucleotide sequence ID" value="NZ_CP054698.1"/>
</dbReference>
<evidence type="ECO:0000313" key="3">
    <source>
        <dbReference type="Proteomes" id="UP000514713"/>
    </source>
</evidence>
<keyword evidence="1" id="KW-0812">Transmembrane</keyword>
<keyword evidence="3" id="KW-1185">Reference proteome</keyword>
<dbReference type="KEGG" id="ned:HUN01_06065"/>
<keyword evidence="1" id="KW-1133">Transmembrane helix</keyword>
<evidence type="ECO:0000256" key="1">
    <source>
        <dbReference type="SAM" id="Phobius"/>
    </source>
</evidence>
<organism evidence="2 3">
    <name type="scientific">Nostoc edaphicum CCNP1411</name>
    <dbReference type="NCBI Taxonomy" id="1472755"/>
    <lineage>
        <taxon>Bacteria</taxon>
        <taxon>Bacillati</taxon>
        <taxon>Cyanobacteriota</taxon>
        <taxon>Cyanophyceae</taxon>
        <taxon>Nostocales</taxon>
        <taxon>Nostocaceae</taxon>
        <taxon>Nostoc</taxon>
    </lineage>
</organism>
<dbReference type="EMBL" id="CP054698">
    <property type="protein sequence ID" value="QMS87165.1"/>
    <property type="molecule type" value="Genomic_DNA"/>
</dbReference>
<gene>
    <name evidence="2" type="ORF">HUN01_06065</name>
</gene>
<name>A0A7D7QKK5_9NOSO</name>
<sequence length="70" mass="8074">MPRLIGKRSNNGANTTVLIILVAIFGVLLEYFGMIDLVPSFGREGRYFQLKGQVTNEQVIEQENQYRRDR</sequence>
<accession>A0A7D7QKK5</accession>
<keyword evidence="1" id="KW-0472">Membrane</keyword>
<evidence type="ECO:0000313" key="2">
    <source>
        <dbReference type="EMBL" id="QMS87165.1"/>
    </source>
</evidence>
<proteinExistence type="predicted"/>
<reference evidence="3" key="1">
    <citation type="submission" date="2020-06" db="EMBL/GenBank/DDBJ databases">
        <title>Nostoc edaphicum CCNP1411 genome.</title>
        <authorList>
            <person name="Fidor A."/>
            <person name="Grabski M."/>
            <person name="Gawor J."/>
            <person name="Gromadka R."/>
            <person name="Wegrzyn G."/>
            <person name="Mazur-Marzec H."/>
        </authorList>
    </citation>
    <scope>NUCLEOTIDE SEQUENCE [LARGE SCALE GENOMIC DNA]</scope>
    <source>
        <strain evidence="3">CCNP1411</strain>
    </source>
</reference>